<dbReference type="SUPFAM" id="SSF53335">
    <property type="entry name" value="S-adenosyl-L-methionine-dependent methyltransferases"/>
    <property type="match status" value="1"/>
</dbReference>
<feature type="domain" description="Methyltransferase type 11" evidence="1">
    <location>
        <begin position="46"/>
        <end position="143"/>
    </location>
</feature>
<evidence type="ECO:0000313" key="2">
    <source>
        <dbReference type="EMBL" id="HGG00583.1"/>
    </source>
</evidence>
<dbReference type="AlphaFoldDB" id="A0A7C3ZJA3"/>
<accession>A0A7C3ZJA3</accession>
<proteinExistence type="predicted"/>
<gene>
    <name evidence="2" type="ORF">ENR15_08000</name>
</gene>
<organism evidence="2">
    <name type="scientific">Planktothricoides sp. SpSt-374</name>
    <dbReference type="NCBI Taxonomy" id="2282167"/>
    <lineage>
        <taxon>Bacteria</taxon>
        <taxon>Bacillati</taxon>
        <taxon>Cyanobacteriota</taxon>
        <taxon>Cyanophyceae</taxon>
        <taxon>Oscillatoriophycideae</taxon>
        <taxon>Oscillatoriales</taxon>
        <taxon>Oscillatoriaceae</taxon>
        <taxon>Planktothricoides</taxon>
    </lineage>
</organism>
<dbReference type="InterPro" id="IPR013216">
    <property type="entry name" value="Methyltransf_11"/>
</dbReference>
<keyword evidence="2" id="KW-0489">Methyltransferase</keyword>
<comment type="caution">
    <text evidence="2">The sequence shown here is derived from an EMBL/GenBank/DDBJ whole genome shotgun (WGS) entry which is preliminary data.</text>
</comment>
<name>A0A7C3ZJA3_9CYAN</name>
<dbReference type="GO" id="GO:0008757">
    <property type="term" value="F:S-adenosylmethionine-dependent methyltransferase activity"/>
    <property type="evidence" value="ECO:0007669"/>
    <property type="project" value="InterPro"/>
</dbReference>
<protein>
    <submittedName>
        <fullName evidence="2">Class I SAM-dependent methyltransferase</fullName>
    </submittedName>
</protein>
<keyword evidence="2" id="KW-0808">Transferase</keyword>
<dbReference type="PANTHER" id="PTHR43591:SF24">
    <property type="entry name" value="2-METHOXY-6-POLYPRENYL-1,4-BENZOQUINOL METHYLASE, MITOCHONDRIAL"/>
    <property type="match status" value="1"/>
</dbReference>
<dbReference type="InterPro" id="IPR029063">
    <property type="entry name" value="SAM-dependent_MTases_sf"/>
</dbReference>
<dbReference type="Gene3D" id="3.40.50.150">
    <property type="entry name" value="Vaccinia Virus protein VP39"/>
    <property type="match status" value="1"/>
</dbReference>
<dbReference type="Pfam" id="PF08241">
    <property type="entry name" value="Methyltransf_11"/>
    <property type="match status" value="1"/>
</dbReference>
<evidence type="ECO:0000259" key="1">
    <source>
        <dbReference type="Pfam" id="PF08241"/>
    </source>
</evidence>
<sequence length="219" mass="24681">MERVLEPEVMDTWEDAVEYDAMDFTEVNTAFANEVVALGPTAGLLLDVGTGTARIPILICQQRPWLLRAIDLSQNMLKVGTQNITRAWLSTQIKLELVDAKSMPYADNEFDMVISNSIVHHLPDPMPCFREINRVLKPNGALLLRDLIRPTDNATVEALVSRIGHEYNPYQAKLFGDSLRASFTVDEISQMITAAGFEGVEIYQSSDRHWTAKRPYRLS</sequence>
<dbReference type="CDD" id="cd02440">
    <property type="entry name" value="AdoMet_MTases"/>
    <property type="match status" value="1"/>
</dbReference>
<reference evidence="2" key="1">
    <citation type="journal article" date="2020" name="mSystems">
        <title>Genome- and Community-Level Interaction Insights into Carbon Utilization and Element Cycling Functions of Hydrothermarchaeota in Hydrothermal Sediment.</title>
        <authorList>
            <person name="Zhou Z."/>
            <person name="Liu Y."/>
            <person name="Xu W."/>
            <person name="Pan J."/>
            <person name="Luo Z.H."/>
            <person name="Li M."/>
        </authorList>
    </citation>
    <scope>NUCLEOTIDE SEQUENCE [LARGE SCALE GENOMIC DNA]</scope>
    <source>
        <strain evidence="2">SpSt-374</strain>
    </source>
</reference>
<dbReference type="PANTHER" id="PTHR43591">
    <property type="entry name" value="METHYLTRANSFERASE"/>
    <property type="match status" value="1"/>
</dbReference>
<dbReference type="EMBL" id="DSPX01000078">
    <property type="protein sequence ID" value="HGG00583.1"/>
    <property type="molecule type" value="Genomic_DNA"/>
</dbReference>
<dbReference type="GO" id="GO:0032259">
    <property type="term" value="P:methylation"/>
    <property type="evidence" value="ECO:0007669"/>
    <property type="project" value="UniProtKB-KW"/>
</dbReference>